<organism evidence="1 2">
    <name type="scientific">Claviceps humidiphila</name>
    <dbReference type="NCBI Taxonomy" id="1294629"/>
    <lineage>
        <taxon>Eukaryota</taxon>
        <taxon>Fungi</taxon>
        <taxon>Dikarya</taxon>
        <taxon>Ascomycota</taxon>
        <taxon>Pezizomycotina</taxon>
        <taxon>Sordariomycetes</taxon>
        <taxon>Hypocreomycetidae</taxon>
        <taxon>Hypocreales</taxon>
        <taxon>Clavicipitaceae</taxon>
        <taxon>Claviceps</taxon>
    </lineage>
</organism>
<comment type="caution">
    <text evidence="1">The sequence shown here is derived from an EMBL/GenBank/DDBJ whole genome shotgun (WGS) entry which is preliminary data.</text>
</comment>
<evidence type="ECO:0000313" key="1">
    <source>
        <dbReference type="EMBL" id="KAG6123256.1"/>
    </source>
</evidence>
<sequence>MDHKLWIDAIQKSPTAGYLNKFLTLAESLHVRGSSDLEGLSAREILPSYFLMAYGIIQQA</sequence>
<evidence type="ECO:0000313" key="2">
    <source>
        <dbReference type="Proteomes" id="UP000732380"/>
    </source>
</evidence>
<name>A0A9P7U1T6_9HYPO</name>
<reference evidence="1 2" key="1">
    <citation type="journal article" date="2020" name="bioRxiv">
        <title>Whole genome comparisons of ergot fungi reveals the divergence and evolution of species within the genus Claviceps are the result of varying mechanisms driving genome evolution and host range expansion.</title>
        <authorList>
            <person name="Wyka S.A."/>
            <person name="Mondo S.J."/>
            <person name="Liu M."/>
            <person name="Dettman J."/>
            <person name="Nalam V."/>
            <person name="Broders K.D."/>
        </authorList>
    </citation>
    <scope>NUCLEOTIDE SEQUENCE [LARGE SCALE GENOMIC DNA]</scope>
    <source>
        <strain evidence="1 2">LM576</strain>
    </source>
</reference>
<dbReference type="Proteomes" id="UP000732380">
    <property type="component" value="Unassembled WGS sequence"/>
</dbReference>
<dbReference type="EMBL" id="SRQM01000009">
    <property type="protein sequence ID" value="KAG6123256.1"/>
    <property type="molecule type" value="Genomic_DNA"/>
</dbReference>
<dbReference type="AlphaFoldDB" id="A0A9P7U1T6"/>
<protein>
    <submittedName>
        <fullName evidence="1">Uncharacterized protein</fullName>
    </submittedName>
</protein>
<proteinExistence type="predicted"/>
<keyword evidence="2" id="KW-1185">Reference proteome</keyword>
<gene>
    <name evidence="1" type="ORF">E4U13_008122</name>
</gene>
<accession>A0A9P7U1T6</accession>